<dbReference type="Gene3D" id="3.10.105.10">
    <property type="entry name" value="Dipeptide-binding Protein, Domain 3"/>
    <property type="match status" value="1"/>
</dbReference>
<feature type="signal peptide" evidence="1">
    <location>
        <begin position="1"/>
        <end position="25"/>
    </location>
</feature>
<dbReference type="GO" id="GO:0043190">
    <property type="term" value="C:ATP-binding cassette (ABC) transporter complex"/>
    <property type="evidence" value="ECO:0007669"/>
    <property type="project" value="InterPro"/>
</dbReference>
<dbReference type="RefSeq" id="WP_192752542.1">
    <property type="nucleotide sequence ID" value="NZ_BAABJL010000119.1"/>
</dbReference>
<dbReference type="PANTHER" id="PTHR30290">
    <property type="entry name" value="PERIPLASMIC BINDING COMPONENT OF ABC TRANSPORTER"/>
    <property type="match status" value="1"/>
</dbReference>
<dbReference type="Gene3D" id="3.40.190.10">
    <property type="entry name" value="Periplasmic binding protein-like II"/>
    <property type="match status" value="1"/>
</dbReference>
<dbReference type="Pfam" id="PF00496">
    <property type="entry name" value="SBP_bac_5"/>
    <property type="match status" value="1"/>
</dbReference>
<dbReference type="GO" id="GO:0042597">
    <property type="term" value="C:periplasmic space"/>
    <property type="evidence" value="ECO:0007669"/>
    <property type="project" value="UniProtKB-ARBA"/>
</dbReference>
<sequence length="583" mass="62422">MRTKQRLTTLLGLATSAALVLSACAGEGGGASEEPTTKGPETSAPVTITHTFEQEIDAYNGNTAENNASKNNIVLQRVLTGFWYFGADGSVTPNPDFGTYKKTSDDPLTVDYTINDKAVWSDGTPIDCDDILLFWAANSGKVGKDLFSTAGTTGKELVEVPDCAAGDKTFSFKFSEPFADWESVAPGATGLLPAQVVEKQGGLSEEQFITAVKAKDAKALAKAAAFYSKGWVMEPGRLPDASVIPSSGPYKLSKWDAGQSITLVANDKYWGKPPAAQTVVIRFIAQDEQVQALQNGEVNIIEPQSNPDLLNQLESAQGVKVVTGDQYLYDHLDFNFRSGPFQDKAVREAFAKCVPRDLIVDNLIKPQKPDAKPMDVRNVAPFDPIYADVVAGSGAEKYAKADVPAAKAQLAATGHTGLTVRIGYNTPNPRRSQVVELIADSCGKAGFKIVDQGAANFFEADGGLANGRFDVALFGWSGSSLVSGWASTFRTPTACTPSGKGNNNGCYSNKQVDTLIADLNRSTDPDEKTQLIAQIEKILWDDLATIPLYSQPGLSAYTDTLKNVQPNPSQASITWNMDQWSAA</sequence>
<dbReference type="PANTHER" id="PTHR30290:SF65">
    <property type="entry name" value="MONOACYL PHOSPHATIDYLINOSITOL TETRAMANNOSIDE-BINDING PROTEIN LPQW-RELATED"/>
    <property type="match status" value="1"/>
</dbReference>
<evidence type="ECO:0000256" key="1">
    <source>
        <dbReference type="SAM" id="SignalP"/>
    </source>
</evidence>
<dbReference type="GO" id="GO:1904680">
    <property type="term" value="F:peptide transmembrane transporter activity"/>
    <property type="evidence" value="ECO:0007669"/>
    <property type="project" value="TreeGrafter"/>
</dbReference>
<accession>A0A927MZ33</accession>
<keyword evidence="1" id="KW-0732">Signal</keyword>
<reference evidence="3" key="1">
    <citation type="submission" date="2020-10" db="EMBL/GenBank/DDBJ databases">
        <title>Sequencing the genomes of 1000 actinobacteria strains.</title>
        <authorList>
            <person name="Klenk H.-P."/>
        </authorList>
    </citation>
    <scope>NUCLEOTIDE SEQUENCE</scope>
    <source>
        <strain evidence="3">DSM 45354</strain>
    </source>
</reference>
<dbReference type="PROSITE" id="PS51257">
    <property type="entry name" value="PROKAR_LIPOPROTEIN"/>
    <property type="match status" value="1"/>
</dbReference>
<dbReference type="GO" id="GO:0015833">
    <property type="term" value="P:peptide transport"/>
    <property type="evidence" value="ECO:0007669"/>
    <property type="project" value="TreeGrafter"/>
</dbReference>
<protein>
    <submittedName>
        <fullName evidence="3">Peptide/nickel transport system substrate-binding protein</fullName>
    </submittedName>
</protein>
<organism evidence="3 4">
    <name type="scientific">Actinopolymorpha pittospori</name>
    <dbReference type="NCBI Taxonomy" id="648752"/>
    <lineage>
        <taxon>Bacteria</taxon>
        <taxon>Bacillati</taxon>
        <taxon>Actinomycetota</taxon>
        <taxon>Actinomycetes</taxon>
        <taxon>Propionibacteriales</taxon>
        <taxon>Actinopolymorphaceae</taxon>
        <taxon>Actinopolymorpha</taxon>
    </lineage>
</organism>
<dbReference type="InterPro" id="IPR000914">
    <property type="entry name" value="SBP_5_dom"/>
</dbReference>
<dbReference type="PIRSF" id="PIRSF002741">
    <property type="entry name" value="MppA"/>
    <property type="match status" value="1"/>
</dbReference>
<proteinExistence type="predicted"/>
<evidence type="ECO:0000259" key="2">
    <source>
        <dbReference type="Pfam" id="PF00496"/>
    </source>
</evidence>
<comment type="caution">
    <text evidence="3">The sequence shown here is derived from an EMBL/GenBank/DDBJ whole genome shotgun (WGS) entry which is preliminary data.</text>
</comment>
<dbReference type="Proteomes" id="UP000638648">
    <property type="component" value="Unassembled WGS sequence"/>
</dbReference>
<dbReference type="SUPFAM" id="SSF53850">
    <property type="entry name" value="Periplasmic binding protein-like II"/>
    <property type="match status" value="1"/>
</dbReference>
<dbReference type="EMBL" id="JADBEM010000001">
    <property type="protein sequence ID" value="MBE1608842.1"/>
    <property type="molecule type" value="Genomic_DNA"/>
</dbReference>
<gene>
    <name evidence="3" type="ORF">HEB94_005690</name>
</gene>
<feature type="chain" id="PRO_5039498557" evidence="1">
    <location>
        <begin position="26"/>
        <end position="583"/>
    </location>
</feature>
<dbReference type="InterPro" id="IPR030678">
    <property type="entry name" value="Peptide/Ni-bd"/>
</dbReference>
<feature type="domain" description="Solute-binding protein family 5" evidence="2">
    <location>
        <begin position="94"/>
        <end position="480"/>
    </location>
</feature>
<dbReference type="InterPro" id="IPR039424">
    <property type="entry name" value="SBP_5"/>
</dbReference>
<evidence type="ECO:0000313" key="4">
    <source>
        <dbReference type="Proteomes" id="UP000638648"/>
    </source>
</evidence>
<name>A0A927MZ33_9ACTN</name>
<keyword evidence="4" id="KW-1185">Reference proteome</keyword>
<dbReference type="AlphaFoldDB" id="A0A927MZ33"/>
<dbReference type="CDD" id="cd08501">
    <property type="entry name" value="PBP2_Lpqw"/>
    <property type="match status" value="1"/>
</dbReference>
<evidence type="ECO:0000313" key="3">
    <source>
        <dbReference type="EMBL" id="MBE1608842.1"/>
    </source>
</evidence>